<dbReference type="RefSeq" id="WP_145281411.1">
    <property type="nucleotide sequence ID" value="NZ_CP036291.1"/>
</dbReference>
<name>A0A518D7J0_9BACT</name>
<proteinExistence type="predicted"/>
<evidence type="ECO:0000256" key="1">
    <source>
        <dbReference type="SAM" id="Phobius"/>
    </source>
</evidence>
<gene>
    <name evidence="2" type="ORF">Pla175_08100</name>
</gene>
<accession>A0A518D7J0</accession>
<keyword evidence="1" id="KW-0812">Transmembrane</keyword>
<keyword evidence="1" id="KW-1133">Transmembrane helix</keyword>
<keyword evidence="3" id="KW-1185">Reference proteome</keyword>
<evidence type="ECO:0000313" key="2">
    <source>
        <dbReference type="EMBL" id="QDU87448.1"/>
    </source>
</evidence>
<feature type="transmembrane region" description="Helical" evidence="1">
    <location>
        <begin position="68"/>
        <end position="89"/>
    </location>
</feature>
<dbReference type="EMBL" id="CP036291">
    <property type="protein sequence ID" value="QDU87448.1"/>
    <property type="molecule type" value="Genomic_DNA"/>
</dbReference>
<keyword evidence="1" id="KW-0472">Membrane</keyword>
<sequence>MPRFTLARLTWLLFAVSAVCLAAGLLLKVQLLLSVGFLALVFGLCAFPMCMFIQPFEEASLGHPQRSFWLVVWCVFVGVSVGLVNGGVHDIVATSLLYPEDQALPLGKIVGPFIGLAITLGYHFSFVRHATRTANHASAAPSV</sequence>
<dbReference type="AlphaFoldDB" id="A0A518D7J0"/>
<reference evidence="2 3" key="1">
    <citation type="submission" date="2019-02" db="EMBL/GenBank/DDBJ databases">
        <title>Deep-cultivation of Planctomycetes and their phenomic and genomic characterization uncovers novel biology.</title>
        <authorList>
            <person name="Wiegand S."/>
            <person name="Jogler M."/>
            <person name="Boedeker C."/>
            <person name="Pinto D."/>
            <person name="Vollmers J."/>
            <person name="Rivas-Marin E."/>
            <person name="Kohn T."/>
            <person name="Peeters S.H."/>
            <person name="Heuer A."/>
            <person name="Rast P."/>
            <person name="Oberbeckmann S."/>
            <person name="Bunk B."/>
            <person name="Jeske O."/>
            <person name="Meyerdierks A."/>
            <person name="Storesund J.E."/>
            <person name="Kallscheuer N."/>
            <person name="Luecker S."/>
            <person name="Lage O.M."/>
            <person name="Pohl T."/>
            <person name="Merkel B.J."/>
            <person name="Hornburger P."/>
            <person name="Mueller R.-W."/>
            <person name="Bruemmer F."/>
            <person name="Labrenz M."/>
            <person name="Spormann A.M."/>
            <person name="Op den Camp H."/>
            <person name="Overmann J."/>
            <person name="Amann R."/>
            <person name="Jetten M.S.M."/>
            <person name="Mascher T."/>
            <person name="Medema M.H."/>
            <person name="Devos D.P."/>
            <person name="Kaster A.-K."/>
            <person name="Ovreas L."/>
            <person name="Rohde M."/>
            <person name="Galperin M.Y."/>
            <person name="Jogler C."/>
        </authorList>
    </citation>
    <scope>NUCLEOTIDE SEQUENCE [LARGE SCALE GENOMIC DNA]</scope>
    <source>
        <strain evidence="2 3">Pla175</strain>
    </source>
</reference>
<organism evidence="2 3">
    <name type="scientific">Pirellulimonas nuda</name>
    <dbReference type="NCBI Taxonomy" id="2528009"/>
    <lineage>
        <taxon>Bacteria</taxon>
        <taxon>Pseudomonadati</taxon>
        <taxon>Planctomycetota</taxon>
        <taxon>Planctomycetia</taxon>
        <taxon>Pirellulales</taxon>
        <taxon>Lacipirellulaceae</taxon>
        <taxon>Pirellulimonas</taxon>
    </lineage>
</organism>
<dbReference type="KEGG" id="pnd:Pla175_08100"/>
<dbReference type="Proteomes" id="UP000317429">
    <property type="component" value="Chromosome"/>
</dbReference>
<evidence type="ECO:0000313" key="3">
    <source>
        <dbReference type="Proteomes" id="UP000317429"/>
    </source>
</evidence>
<protein>
    <submittedName>
        <fullName evidence="2">Uncharacterized protein</fullName>
    </submittedName>
</protein>
<feature type="transmembrane region" description="Helical" evidence="1">
    <location>
        <begin position="109"/>
        <end position="127"/>
    </location>
</feature>
<feature type="transmembrane region" description="Helical" evidence="1">
    <location>
        <begin position="32"/>
        <end position="56"/>
    </location>
</feature>